<evidence type="ECO:0000313" key="1">
    <source>
        <dbReference type="EMBL" id="CDW29070.1"/>
    </source>
</evidence>
<reference evidence="1" key="1">
    <citation type="submission" date="2014-05" db="EMBL/GenBank/DDBJ databases">
        <authorList>
            <person name="Chronopoulou M."/>
        </authorList>
    </citation>
    <scope>NUCLEOTIDE SEQUENCE</scope>
    <source>
        <tissue evidence="1">Whole organism</tissue>
    </source>
</reference>
<proteinExistence type="predicted"/>
<dbReference type="EMBL" id="HACA01011709">
    <property type="protein sequence ID" value="CDW29070.1"/>
    <property type="molecule type" value="Transcribed_RNA"/>
</dbReference>
<organism evidence="1">
    <name type="scientific">Lepeophtheirus salmonis</name>
    <name type="common">Salmon louse</name>
    <name type="synonym">Caligus salmonis</name>
    <dbReference type="NCBI Taxonomy" id="72036"/>
    <lineage>
        <taxon>Eukaryota</taxon>
        <taxon>Metazoa</taxon>
        <taxon>Ecdysozoa</taxon>
        <taxon>Arthropoda</taxon>
        <taxon>Crustacea</taxon>
        <taxon>Multicrustacea</taxon>
        <taxon>Hexanauplia</taxon>
        <taxon>Copepoda</taxon>
        <taxon>Siphonostomatoida</taxon>
        <taxon>Caligidae</taxon>
        <taxon>Lepeophtheirus</taxon>
    </lineage>
</organism>
<protein>
    <submittedName>
        <fullName evidence="1">Uncharacterized protein</fullName>
    </submittedName>
</protein>
<sequence>MFDSECFSSEK</sequence>
<name>A0A0K2TTD1_LEPSM</name>
<accession>A0A0K2TTD1</accession>